<dbReference type="Proteomes" id="UP001203297">
    <property type="component" value="Unassembled WGS sequence"/>
</dbReference>
<keyword evidence="3" id="KW-1185">Reference proteome</keyword>
<feature type="region of interest" description="Disordered" evidence="1">
    <location>
        <begin position="39"/>
        <end position="97"/>
    </location>
</feature>
<dbReference type="AlphaFoldDB" id="A0AAD4MAL5"/>
<gene>
    <name evidence="2" type="ORF">B0F90DRAFT_1073189</name>
</gene>
<accession>A0AAD4MAL5</accession>
<feature type="compositionally biased region" description="Low complexity" evidence="1">
    <location>
        <begin position="84"/>
        <end position="97"/>
    </location>
</feature>
<feature type="region of interest" description="Disordered" evidence="1">
    <location>
        <begin position="275"/>
        <end position="324"/>
    </location>
</feature>
<evidence type="ECO:0000256" key="1">
    <source>
        <dbReference type="SAM" id="MobiDB-lite"/>
    </source>
</evidence>
<feature type="region of interest" description="Disordered" evidence="1">
    <location>
        <begin position="347"/>
        <end position="369"/>
    </location>
</feature>
<organism evidence="2 3">
    <name type="scientific">Multifurca ochricompacta</name>
    <dbReference type="NCBI Taxonomy" id="376703"/>
    <lineage>
        <taxon>Eukaryota</taxon>
        <taxon>Fungi</taxon>
        <taxon>Dikarya</taxon>
        <taxon>Basidiomycota</taxon>
        <taxon>Agaricomycotina</taxon>
        <taxon>Agaricomycetes</taxon>
        <taxon>Russulales</taxon>
        <taxon>Russulaceae</taxon>
        <taxon>Multifurca</taxon>
    </lineage>
</organism>
<protein>
    <submittedName>
        <fullName evidence="2">Uncharacterized protein</fullName>
    </submittedName>
</protein>
<feature type="region of interest" description="Disordered" evidence="1">
    <location>
        <begin position="234"/>
        <end position="263"/>
    </location>
</feature>
<reference evidence="2" key="1">
    <citation type="journal article" date="2022" name="New Phytol.">
        <title>Evolutionary transition to the ectomycorrhizal habit in the genomes of a hyperdiverse lineage of mushroom-forming fungi.</title>
        <authorList>
            <person name="Looney B."/>
            <person name="Miyauchi S."/>
            <person name="Morin E."/>
            <person name="Drula E."/>
            <person name="Courty P.E."/>
            <person name="Kohler A."/>
            <person name="Kuo A."/>
            <person name="LaButti K."/>
            <person name="Pangilinan J."/>
            <person name="Lipzen A."/>
            <person name="Riley R."/>
            <person name="Andreopoulos W."/>
            <person name="He G."/>
            <person name="Johnson J."/>
            <person name="Nolan M."/>
            <person name="Tritt A."/>
            <person name="Barry K.W."/>
            <person name="Grigoriev I.V."/>
            <person name="Nagy L.G."/>
            <person name="Hibbett D."/>
            <person name="Henrissat B."/>
            <person name="Matheny P.B."/>
            <person name="Labbe J."/>
            <person name="Martin F.M."/>
        </authorList>
    </citation>
    <scope>NUCLEOTIDE SEQUENCE</scope>
    <source>
        <strain evidence="2">BPL690</strain>
    </source>
</reference>
<evidence type="ECO:0000313" key="3">
    <source>
        <dbReference type="Proteomes" id="UP001203297"/>
    </source>
</evidence>
<feature type="region of interest" description="Disordered" evidence="1">
    <location>
        <begin position="1"/>
        <end position="21"/>
    </location>
</feature>
<proteinExistence type="predicted"/>
<name>A0AAD4MAL5_9AGAM</name>
<evidence type="ECO:0000313" key="2">
    <source>
        <dbReference type="EMBL" id="KAI0305554.1"/>
    </source>
</evidence>
<comment type="caution">
    <text evidence="2">The sequence shown here is derived from an EMBL/GenBank/DDBJ whole genome shotgun (WGS) entry which is preliminary data.</text>
</comment>
<dbReference type="EMBL" id="WTXG01000005">
    <property type="protein sequence ID" value="KAI0305554.1"/>
    <property type="molecule type" value="Genomic_DNA"/>
</dbReference>
<sequence length="549" mass="61174">MRAKGVIPLPAPPRLANSNSYDRREGYYSSYYDAEPFGQGNDFIHEVSEEGQGPSLPPPKVWPSPRSSPSAMVLYPSSTHTTSKESSPSLVGSSPRSLTQSKKLRMLTLLIEDRRCGTDELAEIRVPLKAAGEGYFWADAKEVCMALQSGPSRVDGPAKLFTMRGKYRQTFLRISLGGEETCQSAHLNVNPDRTLPVVVDTLDLVLMPRFSSDPSPLISTGLITPVSNVAHPLTPMSNGLDHEDIPANPLNHKESEQWAGNVRKRKREMSLIHEQPLSGPQEGHNPRNPSEAPAQTIPTPHGHHSRSRKSRRGDLITSLDGGYMSDSPPAGHHWYKVQRKDQAPFGSRPHRVEYETDQPSSSVRARAPSGVMAVQEQYHSSGRRVHSPLQPLSTPFESAQRVNDKIISFLQGKFMQDISNWNEFVRDRALVGFLSNAVLLRVYWFAQGQVDDWVGTRTPEHLNYKTVEVKHVLVALGVTEGWYEECNETLSLAIAYGEHGERCEDPRAVAASRDCTPKTRTPSPGPTDLLVLLRQVHDEYCKRVTERDE</sequence>
<feature type="compositionally biased region" description="Basic and acidic residues" evidence="1">
    <location>
        <begin position="240"/>
        <end position="256"/>
    </location>
</feature>
<feature type="compositionally biased region" description="Basic residues" evidence="1">
    <location>
        <begin position="301"/>
        <end position="311"/>
    </location>
</feature>